<dbReference type="InterPro" id="IPR045004">
    <property type="entry name" value="ECH_dom"/>
</dbReference>
<organism evidence="5 6">
    <name type="scientific">Sphingobium phenoxybenzoativorans</name>
    <dbReference type="NCBI Taxonomy" id="1592790"/>
    <lineage>
        <taxon>Bacteria</taxon>
        <taxon>Pseudomonadati</taxon>
        <taxon>Pseudomonadota</taxon>
        <taxon>Alphaproteobacteria</taxon>
        <taxon>Sphingomonadales</taxon>
        <taxon>Sphingomonadaceae</taxon>
        <taxon>Sphingobium</taxon>
    </lineage>
</organism>
<evidence type="ECO:0000313" key="6">
    <source>
        <dbReference type="Proteomes" id="UP000681425"/>
    </source>
</evidence>
<proteinExistence type="predicted"/>
<feature type="domain" description="Enoyl-CoA hydratase/isomerase" evidence="4">
    <location>
        <begin position="24"/>
        <end position="343"/>
    </location>
</feature>
<dbReference type="GO" id="GO:0003860">
    <property type="term" value="F:3-hydroxyisobutyryl-CoA hydrolase activity"/>
    <property type="evidence" value="ECO:0007669"/>
    <property type="project" value="UniProtKB-EC"/>
</dbReference>
<dbReference type="PANTHER" id="PTHR43176:SF3">
    <property type="entry name" value="3-HYDROXYISOBUTYRYL-COA HYDROLASE, MITOCHONDRIAL"/>
    <property type="match status" value="1"/>
</dbReference>
<keyword evidence="6" id="KW-1185">Reference proteome</keyword>
<dbReference type="GO" id="GO:0006574">
    <property type="term" value="P:L-valine catabolic process"/>
    <property type="evidence" value="ECO:0007669"/>
    <property type="project" value="TreeGrafter"/>
</dbReference>
<evidence type="ECO:0000313" key="5">
    <source>
        <dbReference type="EMBL" id="QUT06879.1"/>
    </source>
</evidence>
<evidence type="ECO:0000259" key="4">
    <source>
        <dbReference type="Pfam" id="PF16113"/>
    </source>
</evidence>
<dbReference type="CDD" id="cd06558">
    <property type="entry name" value="crotonase-like"/>
    <property type="match status" value="1"/>
</dbReference>
<protein>
    <recommendedName>
        <fullName evidence="2">3-hydroxyisobutyryl-CoA hydrolase</fullName>
        <ecNumber evidence="2">3.1.2.4</ecNumber>
    </recommendedName>
</protein>
<comment type="catalytic activity">
    <reaction evidence="1">
        <text>3-hydroxy-2-methylpropanoyl-CoA + H2O = 3-hydroxy-2-methylpropanoate + CoA + H(+)</text>
        <dbReference type="Rhea" id="RHEA:20888"/>
        <dbReference type="ChEBI" id="CHEBI:11805"/>
        <dbReference type="ChEBI" id="CHEBI:15377"/>
        <dbReference type="ChEBI" id="CHEBI:15378"/>
        <dbReference type="ChEBI" id="CHEBI:57287"/>
        <dbReference type="ChEBI" id="CHEBI:57340"/>
        <dbReference type="EC" id="3.1.2.4"/>
    </reaction>
</comment>
<accession>A0A975Q2I1</accession>
<dbReference type="EMBL" id="CP073910">
    <property type="protein sequence ID" value="QUT06879.1"/>
    <property type="molecule type" value="Genomic_DNA"/>
</dbReference>
<reference evidence="5" key="1">
    <citation type="submission" date="2021-04" db="EMBL/GenBank/DDBJ databases">
        <title>Isolation of p-tert-butylphenol degrading bacteria Sphingobium phenoxybenzoativorans Tas13 from active sludge.</title>
        <authorList>
            <person name="Li Y."/>
        </authorList>
    </citation>
    <scope>NUCLEOTIDE SEQUENCE</scope>
    <source>
        <strain evidence="5">Tas13</strain>
    </source>
</reference>
<dbReference type="InterPro" id="IPR032259">
    <property type="entry name" value="HIBYL-CoA-H"/>
</dbReference>
<dbReference type="AlphaFoldDB" id="A0A975Q2I1"/>
<dbReference type="Pfam" id="PF16113">
    <property type="entry name" value="ECH_2"/>
    <property type="match status" value="1"/>
</dbReference>
<gene>
    <name evidence="5" type="ORF">KFK14_05415</name>
</gene>
<dbReference type="KEGG" id="spph:KFK14_05415"/>
<dbReference type="Proteomes" id="UP000681425">
    <property type="component" value="Chromosome"/>
</dbReference>
<dbReference type="RefSeq" id="WP_212610169.1">
    <property type="nucleotide sequence ID" value="NZ_CP073910.1"/>
</dbReference>
<dbReference type="SUPFAM" id="SSF52096">
    <property type="entry name" value="ClpP/crotonase"/>
    <property type="match status" value="1"/>
</dbReference>
<keyword evidence="3" id="KW-0378">Hydrolase</keyword>
<evidence type="ECO:0000256" key="2">
    <source>
        <dbReference type="ARBA" id="ARBA00011915"/>
    </source>
</evidence>
<dbReference type="NCBIfam" id="NF004127">
    <property type="entry name" value="PRK05617.1"/>
    <property type="match status" value="1"/>
</dbReference>
<evidence type="ECO:0000256" key="1">
    <source>
        <dbReference type="ARBA" id="ARBA00001709"/>
    </source>
</evidence>
<dbReference type="PANTHER" id="PTHR43176">
    <property type="entry name" value="3-HYDROXYISOBUTYRYL-COA HYDROLASE-RELATED"/>
    <property type="match status" value="1"/>
</dbReference>
<dbReference type="InterPro" id="IPR029045">
    <property type="entry name" value="ClpP/crotonase-like_dom_sf"/>
</dbReference>
<sequence length="363" mass="39358">MGAATTPDIGSGEVLIYDEGNGGRLRFNRPSVIHALNARMCGSMIVALLEWANRSDINVVLLDHAEGRGFCAGGDLVTLIDSVMRQDGQAEIYLRSKYQLDHLLFTYAKPIVAFMDGIVMGGGVGIAQPCRYRVATERTLYAMPETKIGSFPDAGSGRYLSRLPGRIGQYVGLTGARLSGEDCVALGIATHFVPFDRVDDLKAALLTTTAGSAEVLARFEALPPPSPVLTLQPMIDRLFASDRYEDLLIALAEDRGEWAASQYALLEKLSPQGCRITLQLLARGAGIKDFAEEMAMEFAVASRVVRSAEFIEGVRALIIEKRSPRWGESGSGHETDLYIDSFFAPLSPEKTWRPLIIGGADGV</sequence>
<dbReference type="EC" id="3.1.2.4" evidence="2"/>
<name>A0A975Q2I1_9SPHN</name>
<dbReference type="Gene3D" id="3.90.226.10">
    <property type="entry name" value="2-enoyl-CoA Hydratase, Chain A, domain 1"/>
    <property type="match status" value="1"/>
</dbReference>
<evidence type="ECO:0000256" key="3">
    <source>
        <dbReference type="ARBA" id="ARBA00022801"/>
    </source>
</evidence>